<evidence type="ECO:0000256" key="8">
    <source>
        <dbReference type="ARBA" id="ARBA00022840"/>
    </source>
</evidence>
<dbReference type="SUPFAM" id="SSF48371">
    <property type="entry name" value="ARM repeat"/>
    <property type="match status" value="1"/>
</dbReference>
<feature type="region of interest" description="Disordered" evidence="11">
    <location>
        <begin position="977"/>
        <end position="1036"/>
    </location>
</feature>
<dbReference type="OrthoDB" id="242910at2759"/>
<evidence type="ECO:0000256" key="4">
    <source>
        <dbReference type="ARBA" id="ARBA00022679"/>
    </source>
</evidence>
<dbReference type="Pfam" id="PF00400">
    <property type="entry name" value="WD40"/>
    <property type="match status" value="2"/>
</dbReference>
<dbReference type="InterPro" id="IPR045162">
    <property type="entry name" value="Vps15-like"/>
</dbReference>
<dbReference type="GO" id="GO:0004674">
    <property type="term" value="F:protein serine/threonine kinase activity"/>
    <property type="evidence" value="ECO:0007669"/>
    <property type="project" value="UniProtKB-KW"/>
</dbReference>
<dbReference type="InterPro" id="IPR015943">
    <property type="entry name" value="WD40/YVTN_repeat-like_dom_sf"/>
</dbReference>
<evidence type="ECO:0000256" key="3">
    <source>
        <dbReference type="ARBA" id="ARBA00022574"/>
    </source>
</evidence>
<protein>
    <recommendedName>
        <fullName evidence="1">non-specific serine/threonine protein kinase</fullName>
        <ecNumber evidence="1">2.7.11.1</ecNumber>
    </recommendedName>
</protein>
<feature type="repeat" description="HEAT" evidence="9">
    <location>
        <begin position="485"/>
        <end position="515"/>
    </location>
</feature>
<dbReference type="GO" id="GO:0005524">
    <property type="term" value="F:ATP binding"/>
    <property type="evidence" value="ECO:0007669"/>
    <property type="project" value="UniProtKB-KW"/>
</dbReference>
<dbReference type="GO" id="GO:0016236">
    <property type="term" value="P:macroautophagy"/>
    <property type="evidence" value="ECO:0007669"/>
    <property type="project" value="InterPro"/>
</dbReference>
<dbReference type="EC" id="2.7.11.1" evidence="1"/>
<gene>
    <name evidence="13" type="ORF">SISSUDRAFT_1040352</name>
</gene>
<keyword evidence="2" id="KW-0723">Serine/threonine-protein kinase</keyword>
<evidence type="ECO:0000256" key="5">
    <source>
        <dbReference type="ARBA" id="ARBA00022737"/>
    </source>
</evidence>
<evidence type="ECO:0000256" key="11">
    <source>
        <dbReference type="SAM" id="MobiDB-lite"/>
    </source>
</evidence>
<dbReference type="GO" id="GO:0034271">
    <property type="term" value="C:phosphatidylinositol 3-kinase complex, class III, type I"/>
    <property type="evidence" value="ECO:0007669"/>
    <property type="project" value="TreeGrafter"/>
</dbReference>
<dbReference type="SUPFAM" id="SSF56112">
    <property type="entry name" value="Protein kinase-like (PK-like)"/>
    <property type="match status" value="1"/>
</dbReference>
<keyword evidence="4" id="KW-0808">Transferase</keyword>
<evidence type="ECO:0000256" key="10">
    <source>
        <dbReference type="PROSITE-ProRule" id="PRU00221"/>
    </source>
</evidence>
<dbReference type="Gene3D" id="2.130.10.10">
    <property type="entry name" value="YVTN repeat-like/Quinoprotein amine dehydrogenase"/>
    <property type="match status" value="2"/>
</dbReference>
<feature type="compositionally biased region" description="Low complexity" evidence="11">
    <location>
        <begin position="994"/>
        <end position="1003"/>
    </location>
</feature>
<feature type="compositionally biased region" description="Low complexity" evidence="11">
    <location>
        <begin position="1020"/>
        <end position="1030"/>
    </location>
</feature>
<dbReference type="InterPro" id="IPR036322">
    <property type="entry name" value="WD40_repeat_dom_sf"/>
</dbReference>
<evidence type="ECO:0000313" key="13">
    <source>
        <dbReference type="EMBL" id="KZT43354.1"/>
    </source>
</evidence>
<dbReference type="InterPro" id="IPR001680">
    <property type="entry name" value="WD40_rpt"/>
</dbReference>
<feature type="region of interest" description="Disordered" evidence="11">
    <location>
        <begin position="925"/>
        <end position="965"/>
    </location>
</feature>
<dbReference type="SUPFAM" id="SSF50978">
    <property type="entry name" value="WD40 repeat-like"/>
    <property type="match status" value="1"/>
</dbReference>
<sequence>MGNSASVGPIATGALDSYVSELGDELVYEKSLGSTRFLKSVKVRHRNGPLVIKFFIKPDPDLSLRNYHKKLKSEREALADIPNVHNYQVFFENEKAGYMIRQWVASSLYDRISTRPFLALIEKKWIAFQILHALRDARNRRISHGDVKSSNILVTSWNWVYLTDFASYKPTYLPLKDPADFSFYFDTSGRRTCYVAPERFYDAENEPPKRRVVGDDIPFGRREGKLLESMDVFSAGCVIAELWLDGDPIFSLSSMFKYRSGEMTLDGILSRIEDPDVQSLIRRMTSLEPAARPTFDSLLHLYRGSVFPETFYAFLHGYVSSMNMLSTPNPFSAMESQPSPDRIVMSGLQSNQKLPSDADHRLERIWAEYDGIEPNLLADSEASTVMQRHLEADDHLALSDEAKHLYKDIFPVVLHLANRESQSSSSIVSAPPNRLPDDDSPALILLSLILANIRNASLPSSKLKALDVMVALSAHLTDESKLDRILPYLVDLTRDDSAVVRAAAMRTLMQLSMRIVAVTPANASIFIEYIIPNVRSLSSDPDVLVRSMFAQCISYLADTAATFVEKGQALRAHGTFAITDGSDLDKHYEASYDTNLSDLHGFIQELLGVALADPSSSVKRAVLQNVSSLCVFLGREKTNDLLLSHMITYLNDRDWLLRYAFFDAIGDVAIRVAGRSVEEYILPLMYQALSDAEESVISKVLATLTSSAELGLFARIRVWELMSATLGFLYHPNIWIRQGAVAFIAAATKTLPKTDIWAILYPSLKHYLLADVDQIVEPELLSFLKPPLPRQIFDEALSWAMKNDKSQFWRLGSPKPRPNDSAKENMASARKAGPASVRQPVPKSEEDEAQLARLRLFGMNNADEAKLLTLREYLLKHATSIASSSSRVKIEAETEALCRTDGIELQKLGVILRTIFLGSRGTENNQIRSQAESARMISESIGSRRTSLTSSPRPQTHADRNGSLVVDDLRRQLVMNSSTASLTQGAHSKERRGSVSSTSGVSVPIPLPPSAIQGTAQDIPLSSPSGSLLSNTPFSTLRGKSRLPMGLSEPHKAAAAVASSKTNAVGTMEPTAQLRAGTPHAPSSGRTSPVSNVGTLRGPESAMLPLQSRFGLQTPGTEGLLEQIYHDYERSRDASNEFGPPVHEGPVRRRNAVRQPFSQRSRGDSPAEAQLIAHLASHGGPVNGIAVAPDHSFFVSCSDDKTVKVWDTARLERNVTSKARHTYSQHHSKVTAICILEGLHCFASAGEDGSVHVVRVHLSQSSSVPKYGKLQIVREHRLWHAGDYATCMVHYKEETTSNLVYGSNQGIATVLDLKTGRTLFTLSSPRHSGPIVSLCLDPKRIWLVTITISGMLSLWDLRFGLLLKKWKVGHRGSRVSHCCLHPSKGKGQWVIVAVDGCNETCGTGAPGVTLLEVWDIETSSLVESYSTSLHQEGKGDERAERPPPADCQARNSDKDTAAQAIAELVRSRTTTRAVDEGAGVATLASPFLDHHNSESTESQAVSSLVAGLDFGGLPPPGSQEPFGPLNIDGDRIETTRRTQGFLLTGSRDTKLRLWDLERVEYSSVLCGADVENHQPSYSTSSSEEGKPQAHLETWPPSNTRRLLSRTNLIAGHQQALLRAHQDSITAVACVDSPFRKGIITGDRAGVLKVWRVEYP</sequence>
<dbReference type="Proteomes" id="UP000076798">
    <property type="component" value="Unassembled WGS sequence"/>
</dbReference>
<dbReference type="PANTHER" id="PTHR17583:SF0">
    <property type="entry name" value="PHOSPHOINOSITIDE 3-KINASE REGULATORY SUBUNIT 4"/>
    <property type="match status" value="1"/>
</dbReference>
<evidence type="ECO:0000313" key="14">
    <source>
        <dbReference type="Proteomes" id="UP000076798"/>
    </source>
</evidence>
<dbReference type="Pfam" id="PF00069">
    <property type="entry name" value="Pkinase"/>
    <property type="match status" value="1"/>
</dbReference>
<dbReference type="PROSITE" id="PS50011">
    <property type="entry name" value="PROTEIN_KINASE_DOM"/>
    <property type="match status" value="1"/>
</dbReference>
<evidence type="ECO:0000256" key="1">
    <source>
        <dbReference type="ARBA" id="ARBA00012513"/>
    </source>
</evidence>
<dbReference type="FunFam" id="1.10.510.10:FF:000497">
    <property type="entry name" value="Phosphoinositide 3-kinase regulatory subunit"/>
    <property type="match status" value="1"/>
</dbReference>
<keyword evidence="14" id="KW-1185">Reference proteome</keyword>
<reference evidence="13 14" key="1">
    <citation type="journal article" date="2016" name="Mol. Biol. Evol.">
        <title>Comparative Genomics of Early-Diverging Mushroom-Forming Fungi Provides Insights into the Origins of Lignocellulose Decay Capabilities.</title>
        <authorList>
            <person name="Nagy L.G."/>
            <person name="Riley R."/>
            <person name="Tritt A."/>
            <person name="Adam C."/>
            <person name="Daum C."/>
            <person name="Floudas D."/>
            <person name="Sun H."/>
            <person name="Yadav J.S."/>
            <person name="Pangilinan J."/>
            <person name="Larsson K.H."/>
            <person name="Matsuura K."/>
            <person name="Barry K."/>
            <person name="Labutti K."/>
            <person name="Kuo R."/>
            <person name="Ohm R.A."/>
            <person name="Bhattacharya S.S."/>
            <person name="Shirouzu T."/>
            <person name="Yoshinaga Y."/>
            <person name="Martin F.M."/>
            <person name="Grigoriev I.V."/>
            <person name="Hibbett D.S."/>
        </authorList>
    </citation>
    <scope>NUCLEOTIDE SEQUENCE [LARGE SCALE GENOMIC DNA]</scope>
    <source>
        <strain evidence="13 14">HHB10207 ss-3</strain>
    </source>
</reference>
<dbReference type="PROSITE" id="PS50077">
    <property type="entry name" value="HEAT_REPEAT"/>
    <property type="match status" value="1"/>
</dbReference>
<feature type="compositionally biased region" description="Polar residues" evidence="11">
    <location>
        <begin position="977"/>
        <end position="986"/>
    </location>
</feature>
<dbReference type="STRING" id="1314776.A0A166I3H4"/>
<dbReference type="InterPro" id="IPR011009">
    <property type="entry name" value="Kinase-like_dom_sf"/>
</dbReference>
<dbReference type="InterPro" id="IPR008271">
    <property type="entry name" value="Ser/Thr_kinase_AS"/>
</dbReference>
<evidence type="ECO:0000259" key="12">
    <source>
        <dbReference type="PROSITE" id="PS50011"/>
    </source>
</evidence>
<keyword evidence="6" id="KW-0547">Nucleotide-binding</keyword>
<proteinExistence type="predicted"/>
<dbReference type="Gene3D" id="1.25.10.10">
    <property type="entry name" value="Leucine-rich Repeat Variant"/>
    <property type="match status" value="1"/>
</dbReference>
<organism evidence="13 14">
    <name type="scientific">Sistotremastrum suecicum HHB10207 ss-3</name>
    <dbReference type="NCBI Taxonomy" id="1314776"/>
    <lineage>
        <taxon>Eukaryota</taxon>
        <taxon>Fungi</taxon>
        <taxon>Dikarya</taxon>
        <taxon>Basidiomycota</taxon>
        <taxon>Agaricomycotina</taxon>
        <taxon>Agaricomycetes</taxon>
        <taxon>Sistotremastrales</taxon>
        <taxon>Sistotremastraceae</taxon>
        <taxon>Sistotremastrum</taxon>
    </lineage>
</organism>
<keyword evidence="3 10" id="KW-0853">WD repeat</keyword>
<dbReference type="InterPro" id="IPR011989">
    <property type="entry name" value="ARM-like"/>
</dbReference>
<dbReference type="EMBL" id="KV428008">
    <property type="protein sequence ID" value="KZT43354.1"/>
    <property type="molecule type" value="Genomic_DNA"/>
</dbReference>
<feature type="repeat" description="WD" evidence="10">
    <location>
        <begin position="1175"/>
        <end position="1216"/>
    </location>
</feature>
<keyword evidence="5" id="KW-0677">Repeat</keyword>
<dbReference type="CDD" id="cd13980">
    <property type="entry name" value="STKc_Vps15"/>
    <property type="match status" value="1"/>
</dbReference>
<dbReference type="GO" id="GO:0045324">
    <property type="term" value="P:late endosome to vacuole transport"/>
    <property type="evidence" value="ECO:0007669"/>
    <property type="project" value="InterPro"/>
</dbReference>
<feature type="compositionally biased region" description="Polar residues" evidence="11">
    <location>
        <begin position="1573"/>
        <end position="1582"/>
    </location>
</feature>
<feature type="domain" description="Protein kinase" evidence="12">
    <location>
        <begin position="26"/>
        <end position="315"/>
    </location>
</feature>
<keyword evidence="8" id="KW-0067">ATP-binding</keyword>
<dbReference type="InterPro" id="IPR055231">
    <property type="entry name" value="2AA_helical"/>
</dbReference>
<dbReference type="GO" id="GO:0006623">
    <property type="term" value="P:protein targeting to vacuole"/>
    <property type="evidence" value="ECO:0007669"/>
    <property type="project" value="TreeGrafter"/>
</dbReference>
<dbReference type="GO" id="GO:0071561">
    <property type="term" value="C:nucleus-vacuole junction"/>
    <property type="evidence" value="ECO:0007669"/>
    <property type="project" value="TreeGrafter"/>
</dbReference>
<keyword evidence="7" id="KW-0418">Kinase</keyword>
<evidence type="ECO:0000256" key="9">
    <source>
        <dbReference type="PROSITE-ProRule" id="PRU00103"/>
    </source>
</evidence>
<dbReference type="InterPro" id="IPR016024">
    <property type="entry name" value="ARM-type_fold"/>
</dbReference>
<evidence type="ECO:0000256" key="6">
    <source>
        <dbReference type="ARBA" id="ARBA00022741"/>
    </source>
</evidence>
<feature type="region of interest" description="Disordered" evidence="11">
    <location>
        <begin position="1572"/>
        <end position="1595"/>
    </location>
</feature>
<dbReference type="SMART" id="SM00320">
    <property type="entry name" value="WD40"/>
    <property type="match status" value="5"/>
</dbReference>
<evidence type="ECO:0000256" key="2">
    <source>
        <dbReference type="ARBA" id="ARBA00022527"/>
    </source>
</evidence>
<dbReference type="GO" id="GO:0005770">
    <property type="term" value="C:late endosome"/>
    <property type="evidence" value="ECO:0007669"/>
    <property type="project" value="TreeGrafter"/>
</dbReference>
<name>A0A166I3H4_9AGAM</name>
<dbReference type="SMART" id="SM00220">
    <property type="entry name" value="S_TKc"/>
    <property type="match status" value="1"/>
</dbReference>
<dbReference type="Gene3D" id="1.10.510.10">
    <property type="entry name" value="Transferase(Phosphotransferase) domain 1"/>
    <property type="match status" value="1"/>
</dbReference>
<dbReference type="PROSITE" id="PS00108">
    <property type="entry name" value="PROTEIN_KINASE_ST"/>
    <property type="match status" value="1"/>
</dbReference>
<feature type="compositionally biased region" description="Low complexity" evidence="11">
    <location>
        <begin position="943"/>
        <end position="954"/>
    </location>
</feature>
<evidence type="ECO:0000256" key="7">
    <source>
        <dbReference type="ARBA" id="ARBA00022777"/>
    </source>
</evidence>
<dbReference type="InterPro" id="IPR000719">
    <property type="entry name" value="Prot_kinase_dom"/>
</dbReference>
<dbReference type="GO" id="GO:0034272">
    <property type="term" value="C:phosphatidylinositol 3-kinase complex, class III, type II"/>
    <property type="evidence" value="ECO:0007669"/>
    <property type="project" value="TreeGrafter"/>
</dbReference>
<feature type="repeat" description="WD" evidence="10">
    <location>
        <begin position="1541"/>
        <end position="1564"/>
    </location>
</feature>
<feature type="compositionally biased region" description="Basic and acidic residues" evidence="11">
    <location>
        <begin position="1431"/>
        <end position="1443"/>
    </location>
</feature>
<dbReference type="InterPro" id="IPR021133">
    <property type="entry name" value="HEAT_type_2"/>
</dbReference>
<dbReference type="PANTHER" id="PTHR17583">
    <property type="entry name" value="PHOSPHOINOSITIDE 3-KINASE REGULATORY SUBUNIT 4"/>
    <property type="match status" value="1"/>
</dbReference>
<feature type="region of interest" description="Disordered" evidence="11">
    <location>
        <begin position="1427"/>
        <end position="1454"/>
    </location>
</feature>
<dbReference type="Pfam" id="PF22956">
    <property type="entry name" value="VPS15-like_hel"/>
    <property type="match status" value="1"/>
</dbReference>
<dbReference type="PROSITE" id="PS50082">
    <property type="entry name" value="WD_REPEATS_2"/>
    <property type="match status" value="2"/>
</dbReference>
<dbReference type="PROSITE" id="PS50294">
    <property type="entry name" value="WD_REPEATS_REGION"/>
    <property type="match status" value="1"/>
</dbReference>
<accession>A0A166I3H4</accession>
<feature type="region of interest" description="Disordered" evidence="11">
    <location>
        <begin position="808"/>
        <end position="844"/>
    </location>
</feature>
<feature type="region of interest" description="Disordered" evidence="11">
    <location>
        <begin position="1133"/>
        <end position="1167"/>
    </location>
</feature>